<dbReference type="PANTHER" id="PTHR46481:SF10">
    <property type="entry name" value="ZINC FINGER BED DOMAIN-CONTAINING PROTEIN 39"/>
    <property type="match status" value="1"/>
</dbReference>
<keyword evidence="2" id="KW-0479">Metal-binding</keyword>
<evidence type="ECO:0000313" key="8">
    <source>
        <dbReference type="Proteomes" id="UP000054166"/>
    </source>
</evidence>
<dbReference type="Pfam" id="PF05699">
    <property type="entry name" value="Dimer_Tnp_hAT"/>
    <property type="match status" value="1"/>
</dbReference>
<dbReference type="GO" id="GO:0005634">
    <property type="term" value="C:nucleus"/>
    <property type="evidence" value="ECO:0007669"/>
    <property type="project" value="UniProtKB-SubCell"/>
</dbReference>
<reference evidence="8" key="2">
    <citation type="submission" date="2015-01" db="EMBL/GenBank/DDBJ databases">
        <title>Evolutionary Origins and Diversification of the Mycorrhizal Mutualists.</title>
        <authorList>
            <consortium name="DOE Joint Genome Institute"/>
            <consortium name="Mycorrhizal Genomics Consortium"/>
            <person name="Kohler A."/>
            <person name="Kuo A."/>
            <person name="Nagy L.G."/>
            <person name="Floudas D."/>
            <person name="Copeland A."/>
            <person name="Barry K.W."/>
            <person name="Cichocki N."/>
            <person name="Veneault-Fourrey C."/>
            <person name="LaButti K."/>
            <person name="Lindquist E.A."/>
            <person name="Lipzen A."/>
            <person name="Lundell T."/>
            <person name="Morin E."/>
            <person name="Murat C."/>
            <person name="Riley R."/>
            <person name="Ohm R."/>
            <person name="Sun H."/>
            <person name="Tunlid A."/>
            <person name="Henrissat B."/>
            <person name="Grigoriev I.V."/>
            <person name="Hibbett D.S."/>
            <person name="Martin F."/>
        </authorList>
    </citation>
    <scope>NUCLEOTIDE SEQUENCE [LARGE SCALE GENOMIC DNA]</scope>
    <source>
        <strain evidence="8">F 1598</strain>
    </source>
</reference>
<dbReference type="InterPro" id="IPR012337">
    <property type="entry name" value="RNaseH-like_sf"/>
</dbReference>
<dbReference type="PANTHER" id="PTHR46481">
    <property type="entry name" value="ZINC FINGER BED DOMAIN-CONTAINING PROTEIN 4"/>
    <property type="match status" value="1"/>
</dbReference>
<organism evidence="7 8">
    <name type="scientific">Piloderma croceum (strain F 1598)</name>
    <dbReference type="NCBI Taxonomy" id="765440"/>
    <lineage>
        <taxon>Eukaryota</taxon>
        <taxon>Fungi</taxon>
        <taxon>Dikarya</taxon>
        <taxon>Basidiomycota</taxon>
        <taxon>Agaricomycotina</taxon>
        <taxon>Agaricomycetes</taxon>
        <taxon>Agaricomycetidae</taxon>
        <taxon>Atheliales</taxon>
        <taxon>Atheliaceae</taxon>
        <taxon>Piloderma</taxon>
    </lineage>
</organism>
<keyword evidence="8" id="KW-1185">Reference proteome</keyword>
<accession>A0A0C3F8K5</accession>
<keyword evidence="5" id="KW-0539">Nucleus</keyword>
<keyword evidence="3" id="KW-0863">Zinc-finger</keyword>
<dbReference type="EMBL" id="KN833001">
    <property type="protein sequence ID" value="KIM81085.1"/>
    <property type="molecule type" value="Genomic_DNA"/>
</dbReference>
<keyword evidence="4" id="KW-0862">Zinc</keyword>
<dbReference type="InParanoid" id="A0A0C3F8K5"/>
<evidence type="ECO:0000313" key="7">
    <source>
        <dbReference type="EMBL" id="KIM81085.1"/>
    </source>
</evidence>
<dbReference type="GO" id="GO:0046983">
    <property type="term" value="F:protein dimerization activity"/>
    <property type="evidence" value="ECO:0007669"/>
    <property type="project" value="InterPro"/>
</dbReference>
<evidence type="ECO:0000259" key="6">
    <source>
        <dbReference type="Pfam" id="PF05699"/>
    </source>
</evidence>
<protein>
    <recommendedName>
        <fullName evidence="6">HAT C-terminal dimerisation domain-containing protein</fullName>
    </recommendedName>
</protein>
<evidence type="ECO:0000256" key="2">
    <source>
        <dbReference type="ARBA" id="ARBA00022723"/>
    </source>
</evidence>
<dbReference type="Proteomes" id="UP000054166">
    <property type="component" value="Unassembled WGS sequence"/>
</dbReference>
<dbReference type="InterPro" id="IPR052035">
    <property type="entry name" value="ZnF_BED_domain_contain"/>
</dbReference>
<name>A0A0C3F8K5_PILCF</name>
<evidence type="ECO:0000256" key="5">
    <source>
        <dbReference type="ARBA" id="ARBA00023242"/>
    </source>
</evidence>
<dbReference type="SUPFAM" id="SSF53098">
    <property type="entry name" value="Ribonuclease H-like"/>
    <property type="match status" value="1"/>
</dbReference>
<sequence length="413" mass="47494">MCFPHVVNICCQHIIKEFTDIELADIEEIQLTTLPNLTNTPSYEDAVKHDPVARGQSVVHILRSSGQWRDAFDDIIKDGNTKGWFRIGDPPQVIRLRPTIARCQDTVGFHVFYDKTVDHFLALPINNELAMHKITEMEWRVLQDFQIILEIPHYVQQFMSGESTPILSNSILAFELFLSKWEDLAVMHPRLKPWINIGLAYAIDYYQCMDCTSSYIVAMVLNPAIRMSWIRKHWDPEYVDDAECKVKQIQYGLVDEMDIANRENHDEQTLEQEYQSYIMAPLSPRGTNTLKFWESSESIHPTFFEMALDYLLIQASAVPSERAFSSSAKTDTKKCNGINPVLMEALQMLKYALKKARLDFTSGWITSEKDMQVEKSEEDLLALLLGGNHEDNMDRIIQNLGEDNSDCDSDDDP</sequence>
<evidence type="ECO:0000256" key="3">
    <source>
        <dbReference type="ARBA" id="ARBA00022771"/>
    </source>
</evidence>
<dbReference type="OrthoDB" id="2790258at2759"/>
<feature type="domain" description="HAT C-terminal dimerisation" evidence="6">
    <location>
        <begin position="273"/>
        <end position="351"/>
    </location>
</feature>
<reference evidence="7 8" key="1">
    <citation type="submission" date="2014-04" db="EMBL/GenBank/DDBJ databases">
        <authorList>
            <consortium name="DOE Joint Genome Institute"/>
            <person name="Kuo A."/>
            <person name="Tarkka M."/>
            <person name="Buscot F."/>
            <person name="Kohler A."/>
            <person name="Nagy L.G."/>
            <person name="Floudas D."/>
            <person name="Copeland A."/>
            <person name="Barry K.W."/>
            <person name="Cichocki N."/>
            <person name="Veneault-Fourrey C."/>
            <person name="LaButti K."/>
            <person name="Lindquist E.A."/>
            <person name="Lipzen A."/>
            <person name="Lundell T."/>
            <person name="Morin E."/>
            <person name="Murat C."/>
            <person name="Sun H."/>
            <person name="Tunlid A."/>
            <person name="Henrissat B."/>
            <person name="Grigoriev I.V."/>
            <person name="Hibbett D.S."/>
            <person name="Martin F."/>
            <person name="Nordberg H.P."/>
            <person name="Cantor M.N."/>
            <person name="Hua S.X."/>
        </authorList>
    </citation>
    <scope>NUCLEOTIDE SEQUENCE [LARGE SCALE GENOMIC DNA]</scope>
    <source>
        <strain evidence="7 8">F 1598</strain>
    </source>
</reference>
<dbReference type="AlphaFoldDB" id="A0A0C3F8K5"/>
<evidence type="ECO:0000256" key="4">
    <source>
        <dbReference type="ARBA" id="ARBA00022833"/>
    </source>
</evidence>
<dbReference type="InterPro" id="IPR008906">
    <property type="entry name" value="HATC_C_dom"/>
</dbReference>
<dbReference type="HOGENOM" id="CLU_009123_6_3_1"/>
<gene>
    <name evidence="7" type="ORF">PILCRDRAFT_9113</name>
</gene>
<dbReference type="GO" id="GO:0008270">
    <property type="term" value="F:zinc ion binding"/>
    <property type="evidence" value="ECO:0007669"/>
    <property type="project" value="UniProtKB-KW"/>
</dbReference>
<comment type="subcellular location">
    <subcellularLocation>
        <location evidence="1">Nucleus</location>
    </subcellularLocation>
</comment>
<proteinExistence type="predicted"/>
<evidence type="ECO:0000256" key="1">
    <source>
        <dbReference type="ARBA" id="ARBA00004123"/>
    </source>
</evidence>